<dbReference type="PRINTS" id="PR00081">
    <property type="entry name" value="GDHRDH"/>
</dbReference>
<dbReference type="SMART" id="SM00822">
    <property type="entry name" value="PKS_KR"/>
    <property type="match status" value="1"/>
</dbReference>
<dbReference type="AlphaFoldDB" id="A0A290Q5P2"/>
<dbReference type="PROSITE" id="PS00061">
    <property type="entry name" value="ADH_SHORT"/>
    <property type="match status" value="1"/>
</dbReference>
<keyword evidence="2" id="KW-0560">Oxidoreductase</keyword>
<protein>
    <submittedName>
        <fullName evidence="5">3-oxoacyl-ACP reductase</fullName>
    </submittedName>
</protein>
<dbReference type="Gene3D" id="3.40.50.720">
    <property type="entry name" value="NAD(P)-binding Rossmann-like Domain"/>
    <property type="match status" value="1"/>
</dbReference>
<evidence type="ECO:0000313" key="6">
    <source>
        <dbReference type="Proteomes" id="UP000217265"/>
    </source>
</evidence>
<keyword evidence="3" id="KW-0472">Membrane</keyword>
<dbReference type="GO" id="GO:0016491">
    <property type="term" value="F:oxidoreductase activity"/>
    <property type="evidence" value="ECO:0007669"/>
    <property type="project" value="UniProtKB-KW"/>
</dbReference>
<proteinExistence type="inferred from homology"/>
<dbReference type="InterPro" id="IPR020904">
    <property type="entry name" value="Sc_DH/Rdtase_CS"/>
</dbReference>
<evidence type="ECO:0000256" key="1">
    <source>
        <dbReference type="ARBA" id="ARBA00006484"/>
    </source>
</evidence>
<feature type="domain" description="Ketoreductase" evidence="4">
    <location>
        <begin position="13"/>
        <end position="193"/>
    </location>
</feature>
<dbReference type="OrthoDB" id="9803333at2"/>
<dbReference type="InterPro" id="IPR057326">
    <property type="entry name" value="KR_dom"/>
</dbReference>
<dbReference type="KEGG" id="vbh:CMV30_07560"/>
<dbReference type="PRINTS" id="PR00080">
    <property type="entry name" value="SDRFAMILY"/>
</dbReference>
<keyword evidence="6" id="KW-1185">Reference proteome</keyword>
<keyword evidence="3" id="KW-1133">Transmembrane helix</keyword>
<dbReference type="FunFam" id="3.40.50.720:FF:000084">
    <property type="entry name" value="Short-chain dehydrogenase reductase"/>
    <property type="match status" value="1"/>
</dbReference>
<comment type="similarity">
    <text evidence="1">Belongs to the short-chain dehydrogenases/reductases (SDR) family.</text>
</comment>
<dbReference type="SUPFAM" id="SSF51735">
    <property type="entry name" value="NAD(P)-binding Rossmann-fold domains"/>
    <property type="match status" value="1"/>
</dbReference>
<feature type="transmembrane region" description="Helical" evidence="3">
    <location>
        <begin position="140"/>
        <end position="161"/>
    </location>
</feature>
<evidence type="ECO:0000259" key="4">
    <source>
        <dbReference type="SMART" id="SM00822"/>
    </source>
</evidence>
<sequence>MSSFPTVFSLSGEVVLITGGGTGIGLAMARSMTAAGARVVLVGRREAELAAAVKELGAGASFAVHDVTQLDGAGALIERVTREVGPVTSLVNNAGIHLKKPAVETSAEEFQKVLNTHIVGAHALTRAVVPGMIERKHGTILFTASMASLFGIPLVIAYTAAKSAMVGMVKGYSTEFSPHGIRVNAIAPGWIETEMSRKALDGDPARKGKILGRTPMARLGQPEDIGWAAVYLTSPASRFVTGVTLPVDGGVSVGF</sequence>
<dbReference type="Proteomes" id="UP000217265">
    <property type="component" value="Chromosome"/>
</dbReference>
<accession>A0A290Q5P2</accession>
<organism evidence="5 6">
    <name type="scientific">Nibricoccus aquaticus</name>
    <dbReference type="NCBI Taxonomy" id="2576891"/>
    <lineage>
        <taxon>Bacteria</taxon>
        <taxon>Pseudomonadati</taxon>
        <taxon>Verrucomicrobiota</taxon>
        <taxon>Opitutia</taxon>
        <taxon>Opitutales</taxon>
        <taxon>Opitutaceae</taxon>
        <taxon>Nibricoccus</taxon>
    </lineage>
</organism>
<dbReference type="Pfam" id="PF13561">
    <property type="entry name" value="adh_short_C2"/>
    <property type="match status" value="1"/>
</dbReference>
<dbReference type="PANTHER" id="PTHR43669:SF3">
    <property type="entry name" value="ALCOHOL DEHYDROGENASE, PUTATIVE (AFU_ORTHOLOGUE AFUA_3G03445)-RELATED"/>
    <property type="match status" value="1"/>
</dbReference>
<dbReference type="RefSeq" id="WP_096055446.1">
    <property type="nucleotide sequence ID" value="NZ_CP023344.1"/>
</dbReference>
<dbReference type="InterPro" id="IPR002347">
    <property type="entry name" value="SDR_fam"/>
</dbReference>
<keyword evidence="3" id="KW-0812">Transmembrane</keyword>
<evidence type="ECO:0000256" key="2">
    <source>
        <dbReference type="ARBA" id="ARBA00023002"/>
    </source>
</evidence>
<feature type="transmembrane region" description="Helical" evidence="3">
    <location>
        <begin position="6"/>
        <end position="29"/>
    </location>
</feature>
<dbReference type="InterPro" id="IPR036291">
    <property type="entry name" value="NAD(P)-bd_dom_sf"/>
</dbReference>
<gene>
    <name evidence="5" type="ORF">CMV30_07560</name>
</gene>
<reference evidence="5 6" key="1">
    <citation type="submission" date="2017-09" db="EMBL/GenBank/DDBJ databases">
        <title>Complete genome sequence of Verrucomicrobial strain HZ-65, isolated from freshwater.</title>
        <authorList>
            <person name="Choi A."/>
        </authorList>
    </citation>
    <scope>NUCLEOTIDE SEQUENCE [LARGE SCALE GENOMIC DNA]</scope>
    <source>
        <strain evidence="5 6">HZ-65</strain>
    </source>
</reference>
<dbReference type="PANTHER" id="PTHR43669">
    <property type="entry name" value="5-KETO-D-GLUCONATE 5-REDUCTASE"/>
    <property type="match status" value="1"/>
</dbReference>
<evidence type="ECO:0000313" key="5">
    <source>
        <dbReference type="EMBL" id="ATC63814.1"/>
    </source>
</evidence>
<dbReference type="EMBL" id="CP023344">
    <property type="protein sequence ID" value="ATC63814.1"/>
    <property type="molecule type" value="Genomic_DNA"/>
</dbReference>
<name>A0A290Q5P2_9BACT</name>
<evidence type="ECO:0000256" key="3">
    <source>
        <dbReference type="SAM" id="Phobius"/>
    </source>
</evidence>